<evidence type="ECO:0000256" key="1">
    <source>
        <dbReference type="ARBA" id="ARBA00023125"/>
    </source>
</evidence>
<evidence type="ECO:0000313" key="4">
    <source>
        <dbReference type="Proteomes" id="UP000441354"/>
    </source>
</evidence>
<keyword evidence="1" id="KW-0238">DNA-binding</keyword>
<dbReference type="RefSeq" id="WP_151574195.1">
    <property type="nucleotide sequence ID" value="NZ_WBOT01000003.1"/>
</dbReference>
<dbReference type="Pfam" id="PF01381">
    <property type="entry name" value="HTH_3"/>
    <property type="match status" value="1"/>
</dbReference>
<evidence type="ECO:0000313" key="3">
    <source>
        <dbReference type="EMBL" id="KAB2332838.1"/>
    </source>
</evidence>
<dbReference type="PANTHER" id="PTHR46558">
    <property type="entry name" value="TRACRIPTIONAL REGULATORY PROTEIN-RELATED-RELATED"/>
    <property type="match status" value="1"/>
</dbReference>
<dbReference type="InterPro" id="IPR010982">
    <property type="entry name" value="Lambda_DNA-bd_dom_sf"/>
</dbReference>
<dbReference type="GO" id="GO:0003677">
    <property type="term" value="F:DNA binding"/>
    <property type="evidence" value="ECO:0007669"/>
    <property type="project" value="UniProtKB-KW"/>
</dbReference>
<gene>
    <name evidence="3" type="ORF">F7732_12210</name>
</gene>
<dbReference type="Proteomes" id="UP000441354">
    <property type="component" value="Unassembled WGS sequence"/>
</dbReference>
<reference evidence="3 4" key="1">
    <citation type="journal article" date="2014" name="Arch. Microbiol.">
        <title>Bacillus mesophilum sp. nov., strain IITR-54T, a novel 4-chlorobiphenyl dechlorinating bacterium.</title>
        <authorList>
            <person name="Manickam N."/>
            <person name="Singh N.K."/>
            <person name="Bajaj A."/>
            <person name="Kumar R.M."/>
            <person name="Kaur G."/>
            <person name="Kaur N."/>
            <person name="Bala M."/>
            <person name="Kumar A."/>
            <person name="Mayilraj S."/>
        </authorList>
    </citation>
    <scope>NUCLEOTIDE SEQUENCE [LARGE SCALE GENOMIC DNA]</scope>
    <source>
        <strain evidence="3 4">IITR-54</strain>
    </source>
</reference>
<dbReference type="SMART" id="SM00530">
    <property type="entry name" value="HTH_XRE"/>
    <property type="match status" value="1"/>
</dbReference>
<accession>A0A7V7RMT7</accession>
<dbReference type="PROSITE" id="PS50943">
    <property type="entry name" value="HTH_CROC1"/>
    <property type="match status" value="1"/>
</dbReference>
<name>A0A7V7RMT7_9BACI</name>
<dbReference type="AlphaFoldDB" id="A0A7V7RMT7"/>
<protein>
    <submittedName>
        <fullName evidence="3">Helix-turn-helix transcriptional regulator</fullName>
    </submittedName>
</protein>
<dbReference type="SUPFAM" id="SSF47413">
    <property type="entry name" value="lambda repressor-like DNA-binding domains"/>
    <property type="match status" value="1"/>
</dbReference>
<dbReference type="PANTHER" id="PTHR46558:SF3">
    <property type="entry name" value="TRANSCRIPTIONAL REGULATOR"/>
    <property type="match status" value="1"/>
</dbReference>
<dbReference type="Gene3D" id="1.10.260.40">
    <property type="entry name" value="lambda repressor-like DNA-binding domains"/>
    <property type="match status" value="1"/>
</dbReference>
<keyword evidence="4" id="KW-1185">Reference proteome</keyword>
<dbReference type="InterPro" id="IPR001387">
    <property type="entry name" value="Cro/C1-type_HTH"/>
</dbReference>
<proteinExistence type="predicted"/>
<dbReference type="OrthoDB" id="6386941at2"/>
<organism evidence="3 4">
    <name type="scientific">Bacillus mesophilum</name>
    <dbReference type="NCBI Taxonomy" id="1071718"/>
    <lineage>
        <taxon>Bacteria</taxon>
        <taxon>Bacillati</taxon>
        <taxon>Bacillota</taxon>
        <taxon>Bacilli</taxon>
        <taxon>Bacillales</taxon>
        <taxon>Bacillaceae</taxon>
        <taxon>Bacillus</taxon>
    </lineage>
</organism>
<dbReference type="EMBL" id="WBOT01000003">
    <property type="protein sequence ID" value="KAB2332838.1"/>
    <property type="molecule type" value="Genomic_DNA"/>
</dbReference>
<feature type="domain" description="HTH cro/C1-type" evidence="2">
    <location>
        <begin position="5"/>
        <end position="59"/>
    </location>
</feature>
<evidence type="ECO:0000259" key="2">
    <source>
        <dbReference type="PROSITE" id="PS50943"/>
    </source>
</evidence>
<sequence length="73" mass="8415">MKNNVKLARIKANLTQQQLADGVGITRQTISLIEKGKYNPSLKLCLQICYRVNAQLDEIFWLSEEEFNSEENN</sequence>
<comment type="caution">
    <text evidence="3">The sequence shown here is derived from an EMBL/GenBank/DDBJ whole genome shotgun (WGS) entry which is preliminary data.</text>
</comment>
<dbReference type="CDD" id="cd00093">
    <property type="entry name" value="HTH_XRE"/>
    <property type="match status" value="1"/>
</dbReference>